<proteinExistence type="inferred from homology"/>
<dbReference type="GO" id="GO:0005886">
    <property type="term" value="C:plasma membrane"/>
    <property type="evidence" value="ECO:0007669"/>
    <property type="project" value="UniProtKB-SubCell"/>
</dbReference>
<comment type="subcellular location">
    <subcellularLocation>
        <location evidence="1">Cell membrane</location>
        <topology evidence="1">Multi-pass membrane protein</topology>
    </subcellularLocation>
</comment>
<comment type="similarity">
    <text evidence="2">Belongs to the auxin efflux carrier (TC 2.A.69) family.</text>
</comment>
<evidence type="ECO:0000313" key="10">
    <source>
        <dbReference type="Proteomes" id="UP000242310"/>
    </source>
</evidence>
<evidence type="ECO:0000256" key="7">
    <source>
        <dbReference type="ARBA" id="ARBA00023136"/>
    </source>
</evidence>
<feature type="transmembrane region" description="Helical" evidence="8">
    <location>
        <begin position="6"/>
        <end position="25"/>
    </location>
</feature>
<accession>A0A2P8H8K2</accession>
<dbReference type="Proteomes" id="UP000242310">
    <property type="component" value="Unassembled WGS sequence"/>
</dbReference>
<dbReference type="InterPro" id="IPR004776">
    <property type="entry name" value="Mem_transp_PIN-like"/>
</dbReference>
<feature type="transmembrane region" description="Helical" evidence="8">
    <location>
        <begin position="283"/>
        <end position="305"/>
    </location>
</feature>
<feature type="transmembrane region" description="Helical" evidence="8">
    <location>
        <begin position="61"/>
        <end position="86"/>
    </location>
</feature>
<comment type="caution">
    <text evidence="9">The sequence shown here is derived from an EMBL/GenBank/DDBJ whole genome shotgun (WGS) entry which is preliminary data.</text>
</comment>
<sequence length="310" mass="33678">MFAIMLEIILYIMLPILLLVVAGAVLQRIFSFHMPTLSKLLTFFFLPVVVFTNIAQNEMDFSLLFNIGSFLILQFIVLALLSSLIAKLTGMDRKLGATFKNSVVLMNSGNFGLPVSQLVFAQHPIGVSVQIIVLMFQNLITYTYGITNAASSESTALKENIKVLFQTPIIYALLLGAMFQAFSLNLPEPVVIPMDQVADGFIALALLVLGAQVAYPALKHLTVLFFLTVAGRLIGAPLIGLGIIYVLGIDGVVAQALLIASAFPMSRNSALFALEYDNYPEYAAQGVLVSTLLSVLTVPMFIYLAQVLFG</sequence>
<feature type="transmembrane region" description="Helical" evidence="8">
    <location>
        <begin position="239"/>
        <end position="263"/>
    </location>
</feature>
<dbReference type="AlphaFoldDB" id="A0A2P8H8K2"/>
<gene>
    <name evidence="9" type="ORF">B0H94_11439</name>
</gene>
<dbReference type="GO" id="GO:0055085">
    <property type="term" value="P:transmembrane transport"/>
    <property type="evidence" value="ECO:0007669"/>
    <property type="project" value="InterPro"/>
</dbReference>
<dbReference type="PANTHER" id="PTHR36838">
    <property type="entry name" value="AUXIN EFFLUX CARRIER FAMILY PROTEIN"/>
    <property type="match status" value="1"/>
</dbReference>
<dbReference type="EMBL" id="PYAV01000014">
    <property type="protein sequence ID" value="PSL42565.1"/>
    <property type="molecule type" value="Genomic_DNA"/>
</dbReference>
<dbReference type="Pfam" id="PF03547">
    <property type="entry name" value="Mem_trans"/>
    <property type="match status" value="1"/>
</dbReference>
<dbReference type="RefSeq" id="WP_106589638.1">
    <property type="nucleotide sequence ID" value="NZ_PYAV01000014.1"/>
</dbReference>
<feature type="transmembrane region" description="Helical" evidence="8">
    <location>
        <begin position="37"/>
        <end position="55"/>
    </location>
</feature>
<keyword evidence="3" id="KW-0813">Transport</keyword>
<evidence type="ECO:0000256" key="4">
    <source>
        <dbReference type="ARBA" id="ARBA00022475"/>
    </source>
</evidence>
<dbReference type="OrthoDB" id="527159at2"/>
<protein>
    <recommendedName>
        <fullName evidence="11">AEC family transporter</fullName>
    </recommendedName>
</protein>
<keyword evidence="5 8" id="KW-0812">Transmembrane</keyword>
<reference evidence="9 10" key="1">
    <citation type="submission" date="2018-03" db="EMBL/GenBank/DDBJ databases">
        <title>Genomic Encyclopedia of Type Strains, Phase III (KMG-III): the genomes of soil and plant-associated and newly described type strains.</title>
        <authorList>
            <person name="Whitman W."/>
        </authorList>
    </citation>
    <scope>NUCLEOTIDE SEQUENCE [LARGE SCALE GENOMIC DNA]</scope>
    <source>
        <strain evidence="9 10">CGMCC 1.07653</strain>
    </source>
</reference>
<evidence type="ECO:0000256" key="1">
    <source>
        <dbReference type="ARBA" id="ARBA00004651"/>
    </source>
</evidence>
<dbReference type="InterPro" id="IPR038770">
    <property type="entry name" value="Na+/solute_symporter_sf"/>
</dbReference>
<organism evidence="9 10">
    <name type="scientific">Salsuginibacillus halophilus</name>
    <dbReference type="NCBI Taxonomy" id="517424"/>
    <lineage>
        <taxon>Bacteria</taxon>
        <taxon>Bacillati</taxon>
        <taxon>Bacillota</taxon>
        <taxon>Bacilli</taxon>
        <taxon>Bacillales</taxon>
        <taxon>Bacillaceae</taxon>
        <taxon>Salsuginibacillus</taxon>
    </lineage>
</organism>
<feature type="transmembrane region" description="Helical" evidence="8">
    <location>
        <begin position="163"/>
        <end position="182"/>
    </location>
</feature>
<name>A0A2P8H8K2_9BACI</name>
<evidence type="ECO:0000256" key="2">
    <source>
        <dbReference type="ARBA" id="ARBA00010145"/>
    </source>
</evidence>
<evidence type="ECO:0000256" key="5">
    <source>
        <dbReference type="ARBA" id="ARBA00022692"/>
    </source>
</evidence>
<evidence type="ECO:0000256" key="6">
    <source>
        <dbReference type="ARBA" id="ARBA00022989"/>
    </source>
</evidence>
<keyword evidence="6 8" id="KW-1133">Transmembrane helix</keyword>
<evidence type="ECO:0008006" key="11">
    <source>
        <dbReference type="Google" id="ProtNLM"/>
    </source>
</evidence>
<evidence type="ECO:0000256" key="3">
    <source>
        <dbReference type="ARBA" id="ARBA00022448"/>
    </source>
</evidence>
<keyword evidence="10" id="KW-1185">Reference proteome</keyword>
<evidence type="ECO:0000313" key="9">
    <source>
        <dbReference type="EMBL" id="PSL42565.1"/>
    </source>
</evidence>
<dbReference type="Gene3D" id="1.20.1530.20">
    <property type="match status" value="1"/>
</dbReference>
<dbReference type="PANTHER" id="PTHR36838:SF1">
    <property type="entry name" value="SLR1864 PROTEIN"/>
    <property type="match status" value="1"/>
</dbReference>
<keyword evidence="7 8" id="KW-0472">Membrane</keyword>
<feature type="transmembrane region" description="Helical" evidence="8">
    <location>
        <begin position="202"/>
        <end position="227"/>
    </location>
</feature>
<keyword evidence="4" id="KW-1003">Cell membrane</keyword>
<evidence type="ECO:0000256" key="8">
    <source>
        <dbReference type="SAM" id="Phobius"/>
    </source>
</evidence>